<feature type="compositionally biased region" description="Basic and acidic residues" evidence="1">
    <location>
        <begin position="14"/>
        <end position="23"/>
    </location>
</feature>
<keyword evidence="3" id="KW-1185">Reference proteome</keyword>
<evidence type="ECO:0000313" key="3">
    <source>
        <dbReference type="Proteomes" id="UP001501231"/>
    </source>
</evidence>
<evidence type="ECO:0000313" key="2">
    <source>
        <dbReference type="EMBL" id="GAA2432286.1"/>
    </source>
</evidence>
<dbReference type="EMBL" id="BAAARW010000020">
    <property type="protein sequence ID" value="GAA2432286.1"/>
    <property type="molecule type" value="Genomic_DNA"/>
</dbReference>
<organism evidence="2 3">
    <name type="scientific">Actinomadura vinacea</name>
    <dbReference type="NCBI Taxonomy" id="115336"/>
    <lineage>
        <taxon>Bacteria</taxon>
        <taxon>Bacillati</taxon>
        <taxon>Actinomycetota</taxon>
        <taxon>Actinomycetes</taxon>
        <taxon>Streptosporangiales</taxon>
        <taxon>Thermomonosporaceae</taxon>
        <taxon>Actinomadura</taxon>
    </lineage>
</organism>
<evidence type="ECO:0000256" key="1">
    <source>
        <dbReference type="SAM" id="MobiDB-lite"/>
    </source>
</evidence>
<reference evidence="3" key="1">
    <citation type="journal article" date="2019" name="Int. J. Syst. Evol. Microbiol.">
        <title>The Global Catalogue of Microorganisms (GCM) 10K type strain sequencing project: providing services to taxonomists for standard genome sequencing and annotation.</title>
        <authorList>
            <consortium name="The Broad Institute Genomics Platform"/>
            <consortium name="The Broad Institute Genome Sequencing Center for Infectious Disease"/>
            <person name="Wu L."/>
            <person name="Ma J."/>
        </authorList>
    </citation>
    <scope>NUCLEOTIDE SEQUENCE [LARGE SCALE GENOMIC DNA]</scope>
    <source>
        <strain evidence="3">JCM 3325</strain>
    </source>
</reference>
<accession>A0ABP5WS32</accession>
<dbReference type="Proteomes" id="UP001501231">
    <property type="component" value="Unassembled WGS sequence"/>
</dbReference>
<protein>
    <submittedName>
        <fullName evidence="2">Uncharacterized protein</fullName>
    </submittedName>
</protein>
<name>A0ABP5WS32_9ACTN</name>
<feature type="region of interest" description="Disordered" evidence="1">
    <location>
        <begin position="1"/>
        <end position="23"/>
    </location>
</feature>
<sequence length="77" mass="8515">MPIRISQPKLLRRTAREIGRSERDGVPAVVELGTGMCNHVDRAMMPRVIGRDWMIQTCQPPGGSSQSRLGSQSLKRG</sequence>
<feature type="compositionally biased region" description="Low complexity" evidence="1">
    <location>
        <begin position="59"/>
        <end position="77"/>
    </location>
</feature>
<gene>
    <name evidence="2" type="ORF">GCM10010191_52840</name>
</gene>
<feature type="region of interest" description="Disordered" evidence="1">
    <location>
        <begin position="57"/>
        <end position="77"/>
    </location>
</feature>
<proteinExistence type="predicted"/>
<comment type="caution">
    <text evidence="2">The sequence shown here is derived from an EMBL/GenBank/DDBJ whole genome shotgun (WGS) entry which is preliminary data.</text>
</comment>